<keyword evidence="1" id="KW-0732">Signal</keyword>
<feature type="signal peptide" evidence="1">
    <location>
        <begin position="1"/>
        <end position="25"/>
    </location>
</feature>
<dbReference type="RefSeq" id="XP_006819951.1">
    <property type="nucleotide sequence ID" value="XM_006819888.1"/>
</dbReference>
<evidence type="ECO:0000256" key="1">
    <source>
        <dbReference type="SAM" id="SignalP"/>
    </source>
</evidence>
<accession>A0ABM0MIW0</accession>
<reference evidence="4" key="1">
    <citation type="submission" date="2025-08" db="UniProtKB">
        <authorList>
            <consortium name="RefSeq"/>
        </authorList>
    </citation>
    <scope>IDENTIFICATION</scope>
    <source>
        <tissue evidence="4">Testes</tissue>
    </source>
</reference>
<evidence type="ECO:0000313" key="3">
    <source>
        <dbReference type="Proteomes" id="UP000694865"/>
    </source>
</evidence>
<sequence length="177" mass="19211">MGNMNTLYFVLCVVFVADLSIFSTAQVCSIDCHTRVGQVSDTDINSVSEIECEEGELMTGCSSYSQMSSERSGDHMKPIGDGKRSCVAMNGRNGTGTRAYARCCKWPGMECEYFQGNRSSSPDDGGSIAFCPDKINCLDTYATGCSVRSPWKGLTGTKPIMPDRCIGYNELVNKGKI</sequence>
<dbReference type="Proteomes" id="UP000694865">
    <property type="component" value="Unplaced"/>
</dbReference>
<keyword evidence="3" id="KW-1185">Reference proteome</keyword>
<dbReference type="Gene3D" id="2.60.120.690">
    <property type="entry name" value="Proprotein convertase subtilisin/kexin type 9"/>
    <property type="match status" value="1"/>
</dbReference>
<organism evidence="3 4">
    <name type="scientific">Saccoglossus kowalevskii</name>
    <name type="common">Acorn worm</name>
    <dbReference type="NCBI Taxonomy" id="10224"/>
    <lineage>
        <taxon>Eukaryota</taxon>
        <taxon>Metazoa</taxon>
        <taxon>Hemichordata</taxon>
        <taxon>Enteropneusta</taxon>
        <taxon>Harrimaniidae</taxon>
        <taxon>Saccoglossus</taxon>
    </lineage>
</organism>
<dbReference type="GeneID" id="102805734"/>
<gene>
    <name evidence="4" type="primary">LOC102805734</name>
</gene>
<dbReference type="InterPro" id="IPR041254">
    <property type="entry name" value="PCSK9_C1"/>
</dbReference>
<protein>
    <submittedName>
        <fullName evidence="4">Proprotein convertase subtilisin/kexin type 9-like</fullName>
    </submittedName>
</protein>
<name>A0ABM0MIW0_SACKO</name>
<dbReference type="Pfam" id="PF18459">
    <property type="entry name" value="PCSK9_C1"/>
    <property type="match status" value="1"/>
</dbReference>
<evidence type="ECO:0000259" key="2">
    <source>
        <dbReference type="Pfam" id="PF18459"/>
    </source>
</evidence>
<proteinExistence type="predicted"/>
<feature type="domain" description="Proprotein convertase subtilisin/kexin type 9 C-terminal" evidence="2">
    <location>
        <begin position="32"/>
        <end position="107"/>
    </location>
</feature>
<feature type="chain" id="PRO_5045512881" evidence="1">
    <location>
        <begin position="26"/>
        <end position="177"/>
    </location>
</feature>
<evidence type="ECO:0000313" key="4">
    <source>
        <dbReference type="RefSeq" id="XP_006819951.1"/>
    </source>
</evidence>